<keyword evidence="1" id="KW-0378">Hydrolase</keyword>
<organism evidence="1 2">
    <name type="scientific">Tessaracoccus antarcticus</name>
    <dbReference type="NCBI Taxonomy" id="2479848"/>
    <lineage>
        <taxon>Bacteria</taxon>
        <taxon>Bacillati</taxon>
        <taxon>Actinomycetota</taxon>
        <taxon>Actinomycetes</taxon>
        <taxon>Propionibacteriales</taxon>
        <taxon>Propionibacteriaceae</taxon>
        <taxon>Tessaracoccus</taxon>
    </lineage>
</organism>
<accession>A0A3M0G9Z5</accession>
<dbReference type="SFLD" id="SFLDS00003">
    <property type="entry name" value="Haloacid_Dehalogenase"/>
    <property type="match status" value="1"/>
</dbReference>
<dbReference type="PANTHER" id="PTHR43481:SF4">
    <property type="entry name" value="GLYCEROL-1-PHOSPHATE PHOSPHOHYDROLASE 1-RELATED"/>
    <property type="match status" value="1"/>
</dbReference>
<reference evidence="1 2" key="1">
    <citation type="submission" date="2018-10" db="EMBL/GenBank/DDBJ databases">
        <title>Tessaracoccus antarcticuss sp. nov., isolated from sediment.</title>
        <authorList>
            <person name="Zhou L.Y."/>
            <person name="Du Z.J."/>
        </authorList>
    </citation>
    <scope>NUCLEOTIDE SEQUENCE [LARGE SCALE GENOMIC DNA]</scope>
    <source>
        <strain evidence="1 2">JDX10</strain>
    </source>
</reference>
<dbReference type="NCBIfam" id="TIGR01549">
    <property type="entry name" value="HAD-SF-IA-v1"/>
    <property type="match status" value="1"/>
</dbReference>
<dbReference type="SUPFAM" id="SSF56784">
    <property type="entry name" value="HAD-like"/>
    <property type="match status" value="1"/>
</dbReference>
<dbReference type="Proteomes" id="UP000275256">
    <property type="component" value="Unassembled WGS sequence"/>
</dbReference>
<dbReference type="InterPro" id="IPR006439">
    <property type="entry name" value="HAD-SF_hydro_IA"/>
</dbReference>
<dbReference type="PRINTS" id="PR00413">
    <property type="entry name" value="HADHALOGNASE"/>
</dbReference>
<dbReference type="OrthoDB" id="9800058at2"/>
<comment type="caution">
    <text evidence="1">The sequence shown here is derived from an EMBL/GenBank/DDBJ whole genome shotgun (WGS) entry which is preliminary data.</text>
</comment>
<dbReference type="Gene3D" id="3.40.50.1000">
    <property type="entry name" value="HAD superfamily/HAD-like"/>
    <property type="match status" value="1"/>
</dbReference>
<dbReference type="PANTHER" id="PTHR43481">
    <property type="entry name" value="FRUCTOSE-1-PHOSPHATE PHOSPHATASE"/>
    <property type="match status" value="1"/>
</dbReference>
<protein>
    <submittedName>
        <fullName evidence="1">HAD family hydrolase</fullName>
    </submittedName>
</protein>
<dbReference type="InterPro" id="IPR023198">
    <property type="entry name" value="PGP-like_dom2"/>
</dbReference>
<dbReference type="EMBL" id="REFW01000001">
    <property type="protein sequence ID" value="RMB61714.1"/>
    <property type="molecule type" value="Genomic_DNA"/>
</dbReference>
<keyword evidence="2" id="KW-1185">Reference proteome</keyword>
<dbReference type="InterPro" id="IPR051806">
    <property type="entry name" value="HAD-like_SPP"/>
</dbReference>
<sequence length="224" mass="23687">MTPQPHNPLVGASFDAVIFDLDGTLIDSHVAMVRSYERWAEEFGIRLDRLPHLLGMPSAAVSEALLPPEHVVAATERIEVLEVTDTEGVVALPGAREAFTTLPRTGVAIATSCTTDLMRARLSAADLPFPDVIVTRDHVADGKPAPDSFLLAAKLLGVHPARALVVEDAPAGIAAARAAGCPVLGIASTKRHDELAADAVVGDLSQVEWQVETNGQISLRLRTA</sequence>
<dbReference type="Pfam" id="PF13419">
    <property type="entry name" value="HAD_2"/>
    <property type="match status" value="1"/>
</dbReference>
<dbReference type="Gene3D" id="1.10.150.240">
    <property type="entry name" value="Putative phosphatase, domain 2"/>
    <property type="match status" value="1"/>
</dbReference>
<name>A0A3M0G9Z5_9ACTN</name>
<evidence type="ECO:0000313" key="2">
    <source>
        <dbReference type="Proteomes" id="UP000275256"/>
    </source>
</evidence>
<dbReference type="InterPro" id="IPR041492">
    <property type="entry name" value="HAD_2"/>
</dbReference>
<dbReference type="InterPro" id="IPR036412">
    <property type="entry name" value="HAD-like_sf"/>
</dbReference>
<dbReference type="InterPro" id="IPR023214">
    <property type="entry name" value="HAD_sf"/>
</dbReference>
<gene>
    <name evidence="1" type="ORF">EAX62_03565</name>
</gene>
<dbReference type="GO" id="GO:0050308">
    <property type="term" value="F:sugar-phosphatase activity"/>
    <property type="evidence" value="ECO:0007669"/>
    <property type="project" value="TreeGrafter"/>
</dbReference>
<proteinExistence type="predicted"/>
<dbReference type="NCBIfam" id="TIGR01509">
    <property type="entry name" value="HAD-SF-IA-v3"/>
    <property type="match status" value="1"/>
</dbReference>
<dbReference type="AlphaFoldDB" id="A0A3M0G9Z5"/>
<dbReference type="SFLD" id="SFLDG01129">
    <property type="entry name" value="C1.5:_HAD__Beta-PGM__Phosphata"/>
    <property type="match status" value="1"/>
</dbReference>
<evidence type="ECO:0000313" key="1">
    <source>
        <dbReference type="EMBL" id="RMB61714.1"/>
    </source>
</evidence>
<dbReference type="RefSeq" id="WP_121900262.1">
    <property type="nucleotide sequence ID" value="NZ_REFW01000001.1"/>
</dbReference>